<name>A0A562S7R3_9BACT</name>
<dbReference type="OrthoDB" id="5415158at2"/>
<accession>A0A562S7R3</accession>
<dbReference type="EMBL" id="VLLC01000001">
    <property type="protein sequence ID" value="TWI77475.1"/>
    <property type="molecule type" value="Genomic_DNA"/>
</dbReference>
<gene>
    <name evidence="1" type="ORF">LZ24_00285</name>
</gene>
<keyword evidence="2" id="KW-1185">Reference proteome</keyword>
<protein>
    <submittedName>
        <fullName evidence="1">Uncharacterized protein</fullName>
    </submittedName>
</protein>
<reference evidence="1 2" key="1">
    <citation type="submission" date="2019-07" db="EMBL/GenBank/DDBJ databases">
        <title>Genome sequencing of 100 strains of the haloalkaliphilic chemolithoautotrophic sulfur-oxidizing bacterium Thioalkalivibrio.</title>
        <authorList>
            <person name="Muyzer G."/>
        </authorList>
    </citation>
    <scope>NUCLEOTIDE SEQUENCE [LARGE SCALE GENOMIC DNA]</scope>
    <source>
        <strain evidence="1 2">ASO4-4</strain>
    </source>
</reference>
<comment type="caution">
    <text evidence="1">The sequence shown here is derived from an EMBL/GenBank/DDBJ whole genome shotgun (WGS) entry which is preliminary data.</text>
</comment>
<organism evidence="1 2">
    <name type="scientific">Desulfobotulus alkaliphilus</name>
    <dbReference type="NCBI Taxonomy" id="622671"/>
    <lineage>
        <taxon>Bacteria</taxon>
        <taxon>Pseudomonadati</taxon>
        <taxon>Thermodesulfobacteriota</taxon>
        <taxon>Desulfobacteria</taxon>
        <taxon>Desulfobacterales</taxon>
        <taxon>Desulfobacteraceae</taxon>
        <taxon>Desulfobotulus</taxon>
    </lineage>
</organism>
<dbReference type="Proteomes" id="UP000318307">
    <property type="component" value="Unassembled WGS sequence"/>
</dbReference>
<dbReference type="AlphaFoldDB" id="A0A562S7R3"/>
<evidence type="ECO:0000313" key="1">
    <source>
        <dbReference type="EMBL" id="TWI77475.1"/>
    </source>
</evidence>
<sequence length="251" mass="29068">MFRNRFPAISQRMRLSLLMLFMTLTLIVVYVATRQPAVHEEPKADETMSLRETIDPGKVMDFSELDEDSRYAISQRKERYGIQDSMDMMVTSEESIRVGDETLDMREYEEKDAISRGEIISRPLEGGEEKSPVQDYGIHVVRPGDNIWKIHFRLLQESLASRGITLPAEADKPDARGYSTGVGRVLKFSERMVRVYNMKEKQFAENIHIIQPFEKIIVYNMQEISGLLNSLNEENVNRIRFDGENLWIMAP</sequence>
<evidence type="ECO:0000313" key="2">
    <source>
        <dbReference type="Proteomes" id="UP000318307"/>
    </source>
</evidence>
<proteinExistence type="predicted"/>
<dbReference type="RefSeq" id="WP_144681555.1">
    <property type="nucleotide sequence ID" value="NZ_VLLC01000001.1"/>
</dbReference>